<dbReference type="GO" id="GO:0006515">
    <property type="term" value="P:protein quality control for misfolded or incompletely synthesized proteins"/>
    <property type="evidence" value="ECO:0007669"/>
    <property type="project" value="UniProtKB-UniRule"/>
</dbReference>
<evidence type="ECO:0000256" key="5">
    <source>
        <dbReference type="ARBA" id="ARBA00038063"/>
    </source>
</evidence>
<evidence type="ECO:0000256" key="7">
    <source>
        <dbReference type="HAMAP-Rule" id="MF_00083"/>
    </source>
</evidence>
<feature type="site" description="Stabilizes the basic form of H active site to accept a proton" evidence="7">
    <location>
        <position position="93"/>
    </location>
</feature>
<accession>A0A2H0UAE5</accession>
<name>A0A2H0UAE5_9BACT</name>
<dbReference type="PANTHER" id="PTHR17224">
    <property type="entry name" value="PEPTIDYL-TRNA HYDROLASE"/>
    <property type="match status" value="1"/>
</dbReference>
<dbReference type="NCBIfam" id="TIGR00447">
    <property type="entry name" value="pth"/>
    <property type="match status" value="1"/>
</dbReference>
<keyword evidence="7" id="KW-0963">Cytoplasm</keyword>
<dbReference type="Gene3D" id="3.40.50.1470">
    <property type="entry name" value="Peptidyl-tRNA hydrolase"/>
    <property type="match status" value="1"/>
</dbReference>
<keyword evidence="4 7" id="KW-0694">RNA-binding</keyword>
<dbReference type="EMBL" id="PFBL01000006">
    <property type="protein sequence ID" value="PIR83357.1"/>
    <property type="molecule type" value="Genomic_DNA"/>
</dbReference>
<feature type="active site" description="Proton acceptor" evidence="7">
    <location>
        <position position="20"/>
    </location>
</feature>
<evidence type="ECO:0000313" key="11">
    <source>
        <dbReference type="Proteomes" id="UP000230179"/>
    </source>
</evidence>
<comment type="subcellular location">
    <subcellularLocation>
        <location evidence="7">Cytoplasm</location>
    </subcellularLocation>
</comment>
<comment type="subunit">
    <text evidence="7">Monomer.</text>
</comment>
<feature type="binding site" evidence="7">
    <location>
        <position position="67"/>
    </location>
    <ligand>
        <name>tRNA</name>
        <dbReference type="ChEBI" id="CHEBI:17843"/>
    </ligand>
</feature>
<evidence type="ECO:0000313" key="10">
    <source>
        <dbReference type="EMBL" id="PIR83357.1"/>
    </source>
</evidence>
<dbReference type="CDD" id="cd00462">
    <property type="entry name" value="PTH"/>
    <property type="match status" value="1"/>
</dbReference>
<keyword evidence="2 7" id="KW-0820">tRNA-binding</keyword>
<feature type="binding site" evidence="7">
    <location>
        <position position="69"/>
    </location>
    <ligand>
        <name>tRNA</name>
        <dbReference type="ChEBI" id="CHEBI:17843"/>
    </ligand>
</feature>
<dbReference type="GO" id="GO:0000049">
    <property type="term" value="F:tRNA binding"/>
    <property type="evidence" value="ECO:0007669"/>
    <property type="project" value="UniProtKB-UniRule"/>
</dbReference>
<feature type="site" description="Discriminates between blocked and unblocked aminoacyl-tRNA" evidence="7">
    <location>
        <position position="10"/>
    </location>
</feature>
<comment type="caution">
    <text evidence="7">Lacks conserved residue(s) required for the propagation of feature annotation.</text>
</comment>
<dbReference type="GO" id="GO:0004045">
    <property type="term" value="F:peptidyl-tRNA hydrolase activity"/>
    <property type="evidence" value="ECO:0007669"/>
    <property type="project" value="UniProtKB-UniRule"/>
</dbReference>
<comment type="similarity">
    <text evidence="5 7 9">Belongs to the PTH family.</text>
</comment>
<feature type="binding site" evidence="7">
    <location>
        <position position="15"/>
    </location>
    <ligand>
        <name>tRNA</name>
        <dbReference type="ChEBI" id="CHEBI:17843"/>
    </ligand>
</feature>
<evidence type="ECO:0000256" key="6">
    <source>
        <dbReference type="ARBA" id="ARBA00050038"/>
    </source>
</evidence>
<protein>
    <recommendedName>
        <fullName evidence="6 7">Peptidyl-tRNA hydrolase</fullName>
        <shortName evidence="7">Pth</shortName>
        <ecNumber evidence="1 7">3.1.1.29</ecNumber>
    </recommendedName>
</protein>
<dbReference type="Proteomes" id="UP000230179">
    <property type="component" value="Unassembled WGS sequence"/>
</dbReference>
<dbReference type="GO" id="GO:0072344">
    <property type="term" value="P:rescue of stalled ribosome"/>
    <property type="evidence" value="ECO:0007669"/>
    <property type="project" value="UniProtKB-UniRule"/>
</dbReference>
<dbReference type="EC" id="3.1.1.29" evidence="1 7"/>
<evidence type="ECO:0000256" key="3">
    <source>
        <dbReference type="ARBA" id="ARBA00022801"/>
    </source>
</evidence>
<evidence type="ECO:0000256" key="4">
    <source>
        <dbReference type="ARBA" id="ARBA00022884"/>
    </source>
</evidence>
<dbReference type="InterPro" id="IPR001328">
    <property type="entry name" value="Pept_tRNA_hydro"/>
</dbReference>
<evidence type="ECO:0000256" key="1">
    <source>
        <dbReference type="ARBA" id="ARBA00013260"/>
    </source>
</evidence>
<comment type="catalytic activity">
    <reaction evidence="7 8">
        <text>an N-acyl-L-alpha-aminoacyl-tRNA + H2O = an N-acyl-L-amino acid + a tRNA + H(+)</text>
        <dbReference type="Rhea" id="RHEA:54448"/>
        <dbReference type="Rhea" id="RHEA-COMP:10123"/>
        <dbReference type="Rhea" id="RHEA-COMP:13883"/>
        <dbReference type="ChEBI" id="CHEBI:15377"/>
        <dbReference type="ChEBI" id="CHEBI:15378"/>
        <dbReference type="ChEBI" id="CHEBI:59874"/>
        <dbReference type="ChEBI" id="CHEBI:78442"/>
        <dbReference type="ChEBI" id="CHEBI:138191"/>
        <dbReference type="EC" id="3.1.1.29"/>
    </reaction>
</comment>
<sequence>MALLIVGLGNPGKEYEKTRHNAGRLAVELLAKQEAFDDFVFNKKSNALMTKGAIEGCGVTLVLPETMMNASGKAVAAMVKTPSAAQKLLVVHDDLDLPLGMMKLVVGRGSGGHKGVESIMRAIKTKEFARLRIGISAVGKKNQAKKVSGEERVIKHVIGKFKPAEEAVLKKALKKSVEVMGLFITDSVEAATQVANTR</sequence>
<evidence type="ECO:0000256" key="9">
    <source>
        <dbReference type="RuleBase" id="RU004320"/>
    </source>
</evidence>
<dbReference type="InterPro" id="IPR018171">
    <property type="entry name" value="Pept_tRNA_hydro_CS"/>
</dbReference>
<evidence type="ECO:0000256" key="8">
    <source>
        <dbReference type="RuleBase" id="RU000673"/>
    </source>
</evidence>
<dbReference type="SUPFAM" id="SSF53178">
    <property type="entry name" value="Peptidyl-tRNA hydrolase-like"/>
    <property type="match status" value="1"/>
</dbReference>
<dbReference type="InterPro" id="IPR036416">
    <property type="entry name" value="Pept_tRNA_hydro_sf"/>
</dbReference>
<dbReference type="HAMAP" id="MF_00083">
    <property type="entry name" value="Pept_tRNA_hydro_bact"/>
    <property type="match status" value="1"/>
</dbReference>
<comment type="function">
    <text evidence="7">Catalyzes the release of premature peptidyl moieties from peptidyl-tRNA molecules trapped in stalled 50S ribosomal subunits, and thus maintains levels of free tRNAs and 50S ribosomes.</text>
</comment>
<dbReference type="GO" id="GO:0005737">
    <property type="term" value="C:cytoplasm"/>
    <property type="evidence" value="ECO:0007669"/>
    <property type="project" value="UniProtKB-SubCell"/>
</dbReference>
<proteinExistence type="inferred from homology"/>
<comment type="caution">
    <text evidence="10">The sequence shown here is derived from an EMBL/GenBank/DDBJ whole genome shotgun (WGS) entry which is preliminary data.</text>
</comment>
<comment type="function">
    <text evidence="7">Hydrolyzes ribosome-free peptidyl-tRNAs (with 1 or more amino acids incorporated), which drop off the ribosome during protein synthesis, or as a result of ribosome stalling.</text>
</comment>
<evidence type="ECO:0000256" key="2">
    <source>
        <dbReference type="ARBA" id="ARBA00022555"/>
    </source>
</evidence>
<dbReference type="PANTHER" id="PTHR17224:SF1">
    <property type="entry name" value="PEPTIDYL-TRNA HYDROLASE"/>
    <property type="match status" value="1"/>
</dbReference>
<dbReference type="AlphaFoldDB" id="A0A2H0UAE5"/>
<reference evidence="11" key="1">
    <citation type="submission" date="2017-09" db="EMBL/GenBank/DDBJ databases">
        <title>Depth-based differentiation of microbial function through sediment-hosted aquifers and enrichment of novel symbionts in the deep terrestrial subsurface.</title>
        <authorList>
            <person name="Probst A.J."/>
            <person name="Ladd B."/>
            <person name="Jarett J.K."/>
            <person name="Geller-Mcgrath D.E."/>
            <person name="Sieber C.M.K."/>
            <person name="Emerson J.B."/>
            <person name="Anantharaman K."/>
            <person name="Thomas B.C."/>
            <person name="Malmstrom R."/>
            <person name="Stieglmeier M."/>
            <person name="Klingl A."/>
            <person name="Woyke T."/>
            <person name="Ryan C.M."/>
            <person name="Banfield J.F."/>
        </authorList>
    </citation>
    <scope>NUCLEOTIDE SEQUENCE [LARGE SCALE GENOMIC DNA]</scope>
</reference>
<gene>
    <name evidence="7" type="primary">pth</name>
    <name evidence="10" type="ORF">COU19_00910</name>
</gene>
<dbReference type="PROSITE" id="PS01195">
    <property type="entry name" value="PEPT_TRNA_HYDROL_1"/>
    <property type="match status" value="1"/>
</dbReference>
<dbReference type="Pfam" id="PF01195">
    <property type="entry name" value="Pept_tRNA_hydro"/>
    <property type="match status" value="1"/>
</dbReference>
<organism evidence="10 11">
    <name type="scientific">Candidatus Kaiserbacteria bacterium CG10_big_fil_rev_8_21_14_0_10_56_12</name>
    <dbReference type="NCBI Taxonomy" id="1974611"/>
    <lineage>
        <taxon>Bacteria</taxon>
        <taxon>Candidatus Kaiseribacteriota</taxon>
    </lineage>
</organism>
<keyword evidence="3 7" id="KW-0378">Hydrolase</keyword>